<accession>A0A6P8HJF5</accession>
<dbReference type="OrthoDB" id="5980942at2759"/>
<dbReference type="InParanoid" id="A0A6P8HJF5"/>
<dbReference type="Proteomes" id="UP000515163">
    <property type="component" value="Unplaced"/>
</dbReference>
<dbReference type="RefSeq" id="XP_031556514.1">
    <property type="nucleotide sequence ID" value="XM_031700654.1"/>
</dbReference>
<dbReference type="AlphaFoldDB" id="A0A6P8HJF5"/>
<proteinExistence type="predicted"/>
<reference evidence="2" key="1">
    <citation type="submission" date="2025-08" db="UniProtKB">
        <authorList>
            <consortium name="RefSeq"/>
        </authorList>
    </citation>
    <scope>IDENTIFICATION</scope>
    <source>
        <tissue evidence="2">Tentacle</tissue>
    </source>
</reference>
<dbReference type="KEGG" id="aten:116293253"/>
<gene>
    <name evidence="2" type="primary">LOC116293253</name>
</gene>
<keyword evidence="1" id="KW-1185">Reference proteome</keyword>
<name>A0A6P8HJF5_ACTTE</name>
<dbReference type="GeneID" id="116293253"/>
<protein>
    <submittedName>
        <fullName evidence="2">Uncharacterized protein LOC116293253</fullName>
    </submittedName>
</protein>
<organism evidence="1 2">
    <name type="scientific">Actinia tenebrosa</name>
    <name type="common">Australian red waratah sea anemone</name>
    <dbReference type="NCBI Taxonomy" id="6105"/>
    <lineage>
        <taxon>Eukaryota</taxon>
        <taxon>Metazoa</taxon>
        <taxon>Cnidaria</taxon>
        <taxon>Anthozoa</taxon>
        <taxon>Hexacorallia</taxon>
        <taxon>Actiniaria</taxon>
        <taxon>Actiniidae</taxon>
        <taxon>Actinia</taxon>
    </lineage>
</organism>
<evidence type="ECO:0000313" key="2">
    <source>
        <dbReference type="RefSeq" id="XP_031556514.1"/>
    </source>
</evidence>
<sequence>MALNECLKVRKGKKHHQDQVFTVLERENPIDEEIRRYVQLQVVAVGELFDMDNLYIVCEGMILCVIPHKRIIDAILALLASFYIFNMEYKEGSNILSFLEQALLGISRGKPRITVSAFFNSLTSA</sequence>
<evidence type="ECO:0000313" key="1">
    <source>
        <dbReference type="Proteomes" id="UP000515163"/>
    </source>
</evidence>